<gene>
    <name evidence="1" type="ORF">QYT958_LOCUS42395</name>
</gene>
<feature type="non-terminal residue" evidence="1">
    <location>
        <position position="81"/>
    </location>
</feature>
<dbReference type="EMBL" id="CAJOBR010053492">
    <property type="protein sequence ID" value="CAF5056388.1"/>
    <property type="molecule type" value="Genomic_DNA"/>
</dbReference>
<comment type="caution">
    <text evidence="1">The sequence shown here is derived from an EMBL/GenBank/DDBJ whole genome shotgun (WGS) entry which is preliminary data.</text>
</comment>
<dbReference type="Proteomes" id="UP000663848">
    <property type="component" value="Unassembled WGS sequence"/>
</dbReference>
<sequence>VYWSGQAQPDFAAFNTNNDGAIMSTAADSVVMRDNLVSGAQRLAYRIQGNSCPGTVLPSGINNDYDNNEAHSAMSGINLWF</sequence>
<dbReference type="AlphaFoldDB" id="A0A822CXR6"/>
<name>A0A822CXR6_9BILA</name>
<feature type="non-terminal residue" evidence="1">
    <location>
        <position position="1"/>
    </location>
</feature>
<organism evidence="1 2">
    <name type="scientific">Rotaria socialis</name>
    <dbReference type="NCBI Taxonomy" id="392032"/>
    <lineage>
        <taxon>Eukaryota</taxon>
        <taxon>Metazoa</taxon>
        <taxon>Spiralia</taxon>
        <taxon>Gnathifera</taxon>
        <taxon>Rotifera</taxon>
        <taxon>Eurotatoria</taxon>
        <taxon>Bdelloidea</taxon>
        <taxon>Philodinida</taxon>
        <taxon>Philodinidae</taxon>
        <taxon>Rotaria</taxon>
    </lineage>
</organism>
<proteinExistence type="predicted"/>
<evidence type="ECO:0000313" key="1">
    <source>
        <dbReference type="EMBL" id="CAF5056388.1"/>
    </source>
</evidence>
<evidence type="ECO:0000313" key="2">
    <source>
        <dbReference type="Proteomes" id="UP000663848"/>
    </source>
</evidence>
<accession>A0A822CXR6</accession>
<protein>
    <submittedName>
        <fullName evidence="1">Uncharacterized protein</fullName>
    </submittedName>
</protein>
<reference evidence="1" key="1">
    <citation type="submission" date="2021-02" db="EMBL/GenBank/DDBJ databases">
        <authorList>
            <person name="Nowell W R."/>
        </authorList>
    </citation>
    <scope>NUCLEOTIDE SEQUENCE</scope>
</reference>